<organism evidence="11 12">
    <name type="scientific">Trichodelitschia bisporula</name>
    <dbReference type="NCBI Taxonomy" id="703511"/>
    <lineage>
        <taxon>Eukaryota</taxon>
        <taxon>Fungi</taxon>
        <taxon>Dikarya</taxon>
        <taxon>Ascomycota</taxon>
        <taxon>Pezizomycotina</taxon>
        <taxon>Dothideomycetes</taxon>
        <taxon>Dothideomycetes incertae sedis</taxon>
        <taxon>Phaeotrichales</taxon>
        <taxon>Phaeotrichaceae</taxon>
        <taxon>Trichodelitschia</taxon>
    </lineage>
</organism>
<evidence type="ECO:0000256" key="7">
    <source>
        <dbReference type="ARBA" id="ARBA00048668"/>
    </source>
</evidence>
<dbReference type="SUPFAM" id="SSF51690">
    <property type="entry name" value="Nicotinate/Quinolinate PRTase C-terminal domain-like"/>
    <property type="match status" value="1"/>
</dbReference>
<dbReference type="GO" id="GO:0034355">
    <property type="term" value="P:NAD+ biosynthetic process via the salvage pathway"/>
    <property type="evidence" value="ECO:0007669"/>
    <property type="project" value="TreeGrafter"/>
</dbReference>
<dbReference type="EC" id="6.3.4.21" evidence="3 8"/>
<dbReference type="Pfam" id="PF04095">
    <property type="entry name" value="NAPRTase"/>
    <property type="match status" value="2"/>
</dbReference>
<dbReference type="InterPro" id="IPR036068">
    <property type="entry name" value="Nicotinate_pribotase-like_C"/>
</dbReference>
<feature type="domain" description="Nicotinate phosphoribosyltransferase N-terminal" evidence="10">
    <location>
        <begin position="17"/>
        <end position="148"/>
    </location>
</feature>
<reference evidence="11" key="1">
    <citation type="journal article" date="2020" name="Stud. Mycol.">
        <title>101 Dothideomycetes genomes: a test case for predicting lifestyles and emergence of pathogens.</title>
        <authorList>
            <person name="Haridas S."/>
            <person name="Albert R."/>
            <person name="Binder M."/>
            <person name="Bloem J."/>
            <person name="Labutti K."/>
            <person name="Salamov A."/>
            <person name="Andreopoulos B."/>
            <person name="Baker S."/>
            <person name="Barry K."/>
            <person name="Bills G."/>
            <person name="Bluhm B."/>
            <person name="Cannon C."/>
            <person name="Castanera R."/>
            <person name="Culley D."/>
            <person name="Daum C."/>
            <person name="Ezra D."/>
            <person name="Gonzalez J."/>
            <person name="Henrissat B."/>
            <person name="Kuo A."/>
            <person name="Liang C."/>
            <person name="Lipzen A."/>
            <person name="Lutzoni F."/>
            <person name="Magnuson J."/>
            <person name="Mondo S."/>
            <person name="Nolan M."/>
            <person name="Ohm R."/>
            <person name="Pangilinan J."/>
            <person name="Park H.-J."/>
            <person name="Ramirez L."/>
            <person name="Alfaro M."/>
            <person name="Sun H."/>
            <person name="Tritt A."/>
            <person name="Yoshinaga Y."/>
            <person name="Zwiers L.-H."/>
            <person name="Turgeon B."/>
            <person name="Goodwin S."/>
            <person name="Spatafora J."/>
            <person name="Crous P."/>
            <person name="Grigoriev I."/>
        </authorList>
    </citation>
    <scope>NUCLEOTIDE SEQUENCE</scope>
    <source>
        <strain evidence="11">CBS 262.69</strain>
    </source>
</reference>
<evidence type="ECO:0000256" key="8">
    <source>
        <dbReference type="RuleBase" id="RU003838"/>
    </source>
</evidence>
<dbReference type="PIRSF" id="PIRSF000484">
    <property type="entry name" value="NAPRT"/>
    <property type="match status" value="1"/>
</dbReference>
<dbReference type="Gene3D" id="3.20.140.10">
    <property type="entry name" value="nicotinate phosphoribosyltransferase"/>
    <property type="match status" value="2"/>
</dbReference>
<dbReference type="GO" id="GO:0004516">
    <property type="term" value="F:nicotinate phosphoribosyltransferase activity"/>
    <property type="evidence" value="ECO:0007669"/>
    <property type="project" value="UniProtKB-UniRule"/>
</dbReference>
<sequence>MGTSDGQPLPEGIFSLLDTDLYKLTMQCCVLKYFPDVAVTYNFKNRTPLMKFTRAAVNWLQQQVDRLGNIKLSKDELAFLQKKCPYLNPAYLHFLSTFRLYPARQVRLLFHPENDTGSDSDIGSLDVHTEGLWVETILYEIPLLALISEAYFRFCDTDWTHEGQIDRARDKGLKLLEAGCIFSEFGSRRRRDYHTHDLVIQGLLQARTQAEKQGWTGKLSGTSNVHFAMKYDLEPVGTVAHEWFMGVGAITNDYEHANEVGLQYWIATFGEGVLGIALTDTFGTPDFLKAFAKPIPEYTIAVAGAAATTSSAAETDAGTTDLLGNTAPPPVHAPISGARKTQPRYADVFTGVRQDSGDPENFIGMMRRFYDEQGIKERKMIVFSDSLNVELCLRYKAASEAQGFLPTFGVGTFLTNDFTRRATGQKSVPLNIVIKIASAAGRPAVKISDNIGKNTGDEQTVADVKRRLGYTEKTWAAGDEATRWGADKDSAA</sequence>
<comment type="pathway">
    <text evidence="1 8">Cofactor biosynthesis; NAD(+) biosynthesis; nicotinate D-ribonucleotide from nicotinate: step 1/1.</text>
</comment>
<keyword evidence="4" id="KW-0597">Phosphoprotein</keyword>
<dbReference type="NCBIfam" id="TIGR01514">
    <property type="entry name" value="NAPRTase"/>
    <property type="match status" value="1"/>
</dbReference>
<name>A0A6G1I348_9PEZI</name>
<dbReference type="InterPro" id="IPR007229">
    <property type="entry name" value="Nic_PRibTrfase-Fam"/>
</dbReference>
<feature type="domain" description="Nicotinate/nicotinamide phosphoribosyltransferase" evidence="9">
    <location>
        <begin position="182"/>
        <end position="293"/>
    </location>
</feature>
<dbReference type="Pfam" id="PF17767">
    <property type="entry name" value="NAPRTase_N"/>
    <property type="match status" value="1"/>
</dbReference>
<dbReference type="EMBL" id="ML996690">
    <property type="protein sequence ID" value="KAF2402710.1"/>
    <property type="molecule type" value="Genomic_DNA"/>
</dbReference>
<evidence type="ECO:0000259" key="9">
    <source>
        <dbReference type="Pfam" id="PF04095"/>
    </source>
</evidence>
<dbReference type="Proteomes" id="UP000799640">
    <property type="component" value="Unassembled WGS sequence"/>
</dbReference>
<evidence type="ECO:0000259" key="10">
    <source>
        <dbReference type="Pfam" id="PF17767"/>
    </source>
</evidence>
<keyword evidence="11" id="KW-0328">Glycosyltransferase</keyword>
<evidence type="ECO:0000256" key="2">
    <source>
        <dbReference type="ARBA" id="ARBA00010897"/>
    </source>
</evidence>
<evidence type="ECO:0000256" key="4">
    <source>
        <dbReference type="ARBA" id="ARBA00022553"/>
    </source>
</evidence>
<evidence type="ECO:0000256" key="6">
    <source>
        <dbReference type="ARBA" id="ARBA00022642"/>
    </source>
</evidence>
<dbReference type="PANTHER" id="PTHR11098:SF1">
    <property type="entry name" value="NICOTINATE PHOSPHORIBOSYLTRANSFERASE"/>
    <property type="match status" value="1"/>
</dbReference>
<keyword evidence="6 8" id="KW-0662">Pyridine nucleotide biosynthesis</keyword>
<comment type="function">
    <text evidence="8">Catalyzes the synthesis of beta-nicotinate D-ribonucleotide from nicotinate and 5-phospho-D-ribose 1-phosphate at the expense of ATP.</text>
</comment>
<evidence type="ECO:0000313" key="12">
    <source>
        <dbReference type="Proteomes" id="UP000799640"/>
    </source>
</evidence>
<accession>A0A6G1I348</accession>
<gene>
    <name evidence="11" type="ORF">EJ06DRAFT_527690</name>
</gene>
<dbReference type="SUPFAM" id="SSF54675">
    <property type="entry name" value="Nicotinate/Quinolinate PRTase N-terminal domain-like"/>
    <property type="match status" value="1"/>
</dbReference>
<evidence type="ECO:0000256" key="1">
    <source>
        <dbReference type="ARBA" id="ARBA00004952"/>
    </source>
</evidence>
<dbReference type="InterPro" id="IPR041525">
    <property type="entry name" value="N/Namide_PRibTrfase"/>
</dbReference>
<evidence type="ECO:0000256" key="5">
    <source>
        <dbReference type="ARBA" id="ARBA00022598"/>
    </source>
</evidence>
<dbReference type="OrthoDB" id="193380at2759"/>
<proteinExistence type="inferred from homology"/>
<keyword evidence="11" id="KW-0808">Transferase</keyword>
<keyword evidence="12" id="KW-1185">Reference proteome</keyword>
<dbReference type="InterPro" id="IPR040727">
    <property type="entry name" value="NAPRTase_N"/>
</dbReference>
<evidence type="ECO:0000256" key="3">
    <source>
        <dbReference type="ARBA" id="ARBA00013236"/>
    </source>
</evidence>
<keyword evidence="5 8" id="KW-0436">Ligase</keyword>
<comment type="catalytic activity">
    <reaction evidence="7 8">
        <text>5-phospho-alpha-D-ribose 1-diphosphate + nicotinate + ATP + H2O = nicotinate beta-D-ribonucleotide + ADP + phosphate + diphosphate</text>
        <dbReference type="Rhea" id="RHEA:36163"/>
        <dbReference type="ChEBI" id="CHEBI:15377"/>
        <dbReference type="ChEBI" id="CHEBI:30616"/>
        <dbReference type="ChEBI" id="CHEBI:32544"/>
        <dbReference type="ChEBI" id="CHEBI:33019"/>
        <dbReference type="ChEBI" id="CHEBI:43474"/>
        <dbReference type="ChEBI" id="CHEBI:57502"/>
        <dbReference type="ChEBI" id="CHEBI:58017"/>
        <dbReference type="ChEBI" id="CHEBI:456216"/>
        <dbReference type="EC" id="6.3.4.21"/>
    </reaction>
</comment>
<feature type="domain" description="Nicotinate/nicotinamide phosphoribosyltransferase" evidence="9">
    <location>
        <begin position="341"/>
        <end position="471"/>
    </location>
</feature>
<dbReference type="AlphaFoldDB" id="A0A6G1I348"/>
<comment type="similarity">
    <text evidence="2 8">Belongs to the NAPRTase family.</text>
</comment>
<dbReference type="InterPro" id="IPR006406">
    <property type="entry name" value="Nic_PRibTrfase"/>
</dbReference>
<protein>
    <recommendedName>
        <fullName evidence="3 8">Nicotinate phosphoribosyltransferase</fullName>
        <ecNumber evidence="3 8">6.3.4.21</ecNumber>
    </recommendedName>
</protein>
<dbReference type="GO" id="GO:0005829">
    <property type="term" value="C:cytosol"/>
    <property type="evidence" value="ECO:0007669"/>
    <property type="project" value="TreeGrafter"/>
</dbReference>
<evidence type="ECO:0000313" key="11">
    <source>
        <dbReference type="EMBL" id="KAF2402710.1"/>
    </source>
</evidence>
<dbReference type="GO" id="GO:0016757">
    <property type="term" value="F:glycosyltransferase activity"/>
    <property type="evidence" value="ECO:0007669"/>
    <property type="project" value="UniProtKB-KW"/>
</dbReference>
<comment type="PTM">
    <text evidence="8">Transiently phosphorylated on a His residue during the reaction cycle. Phosphorylation strongly increases the affinity for substrates and increases the rate of nicotinate D-ribonucleotide production. Dephosphorylation regenerates the low-affinity form of the enzyme, leading to product release.</text>
</comment>
<dbReference type="UniPathway" id="UPA00253">
    <property type="reaction ID" value="UER00457"/>
</dbReference>
<dbReference type="PANTHER" id="PTHR11098">
    <property type="entry name" value="NICOTINATE PHOSPHORIBOSYLTRANSFERASE"/>
    <property type="match status" value="1"/>
</dbReference>